<keyword evidence="4" id="KW-1185">Reference proteome</keyword>
<evidence type="ECO:0000313" key="4">
    <source>
        <dbReference type="Proteomes" id="UP000274131"/>
    </source>
</evidence>
<dbReference type="InterPro" id="IPR051484">
    <property type="entry name" value="Tensin_PTEN_phosphatase"/>
</dbReference>
<dbReference type="Proteomes" id="UP000274131">
    <property type="component" value="Unassembled WGS sequence"/>
</dbReference>
<evidence type="ECO:0000313" key="3">
    <source>
        <dbReference type="EMBL" id="VDD85935.1"/>
    </source>
</evidence>
<dbReference type="OrthoDB" id="6273691at2759"/>
<dbReference type="SUPFAM" id="SSF49562">
    <property type="entry name" value="C2 domain (Calcium/lipid-binding domain, CaLB)"/>
    <property type="match status" value="1"/>
</dbReference>
<protein>
    <submittedName>
        <fullName evidence="5">Phosphatase tensin-type domain-containing protein</fullName>
    </submittedName>
</protein>
<organism evidence="5">
    <name type="scientific">Enterobius vermicularis</name>
    <name type="common">Human pinworm</name>
    <dbReference type="NCBI Taxonomy" id="51028"/>
    <lineage>
        <taxon>Eukaryota</taxon>
        <taxon>Metazoa</taxon>
        <taxon>Ecdysozoa</taxon>
        <taxon>Nematoda</taxon>
        <taxon>Chromadorea</taxon>
        <taxon>Rhabditida</taxon>
        <taxon>Spirurina</taxon>
        <taxon>Oxyuridomorpha</taxon>
        <taxon>Oxyuroidea</taxon>
        <taxon>Oxyuridae</taxon>
        <taxon>Enterobius</taxon>
    </lineage>
</organism>
<dbReference type="STRING" id="51028.A0A158Q991"/>
<dbReference type="Gene3D" id="3.90.190.10">
    <property type="entry name" value="Protein tyrosine phosphatase superfamily"/>
    <property type="match status" value="1"/>
</dbReference>
<dbReference type="SMART" id="SM01326">
    <property type="entry name" value="PTEN_C2"/>
    <property type="match status" value="1"/>
</dbReference>
<dbReference type="GO" id="GO:0005925">
    <property type="term" value="C:focal adhesion"/>
    <property type="evidence" value="ECO:0007669"/>
    <property type="project" value="TreeGrafter"/>
</dbReference>
<dbReference type="Gene3D" id="2.60.40.1110">
    <property type="match status" value="1"/>
</dbReference>
<proteinExistence type="predicted"/>
<gene>
    <name evidence="3" type="ORF">EVEC_LOCUS1078</name>
</gene>
<feature type="domain" description="C2 tensin-type" evidence="2">
    <location>
        <begin position="168"/>
        <end position="273"/>
    </location>
</feature>
<dbReference type="InterPro" id="IPR029021">
    <property type="entry name" value="Prot-tyrosine_phosphatase-like"/>
</dbReference>
<dbReference type="InterPro" id="IPR035892">
    <property type="entry name" value="C2_domain_sf"/>
</dbReference>
<dbReference type="PROSITE" id="PS51182">
    <property type="entry name" value="C2_TENSIN"/>
    <property type="match status" value="1"/>
</dbReference>
<dbReference type="PANTHER" id="PTHR45734">
    <property type="entry name" value="TENSIN"/>
    <property type="match status" value="1"/>
</dbReference>
<evidence type="ECO:0000259" key="1">
    <source>
        <dbReference type="PROSITE" id="PS51181"/>
    </source>
</evidence>
<accession>A0A158Q991</accession>
<dbReference type="EMBL" id="UXUI01007166">
    <property type="protein sequence ID" value="VDD85935.1"/>
    <property type="molecule type" value="Genomic_DNA"/>
</dbReference>
<dbReference type="Pfam" id="PF10409">
    <property type="entry name" value="PTEN_C2"/>
    <property type="match status" value="1"/>
</dbReference>
<dbReference type="WBParaSite" id="EVEC_0000137001-mRNA-1">
    <property type="protein sequence ID" value="EVEC_0000137001-mRNA-1"/>
    <property type="gene ID" value="EVEC_0000137001"/>
</dbReference>
<dbReference type="PANTHER" id="PTHR45734:SF10">
    <property type="entry name" value="BLISTERY, ISOFORM A"/>
    <property type="match status" value="1"/>
</dbReference>
<sequence length="273" mass="31127">MELEYVTGRIIVVLFPDVITDVQYRAGFKEMTSTLRKNYPECYKILNVSKKRNDLARIHPVEEFGWPEELAPPLDRLCTVCKMIETWLAASARNVVVIHCKGGHSRAAIVISAYKQYISICGHDDSSPDCFAMQRFSQRFLGPEGQPSHKRYIKYFAALLSGTQKISAATVYLNQILLTNFSGRNVLFKIYEGMQPTQSTQIVHAQNQTVIDLFGLPLRGDILIKCFERTKTSERAPLFRCQFNTCTFDLGNCQENLFSLKFAKEELDDIFKG</sequence>
<feature type="domain" description="Phosphatase tensin-type" evidence="1">
    <location>
        <begin position="1"/>
        <end position="163"/>
    </location>
</feature>
<reference evidence="3 4" key="2">
    <citation type="submission" date="2018-10" db="EMBL/GenBank/DDBJ databases">
        <authorList>
            <consortium name="Pathogen Informatics"/>
        </authorList>
    </citation>
    <scope>NUCLEOTIDE SEQUENCE [LARGE SCALE GENOMIC DNA]</scope>
</reference>
<name>A0A158Q991_ENTVE</name>
<reference evidence="5" key="1">
    <citation type="submission" date="2016-04" db="UniProtKB">
        <authorList>
            <consortium name="WormBaseParasite"/>
        </authorList>
    </citation>
    <scope>IDENTIFICATION</scope>
</reference>
<evidence type="ECO:0000259" key="2">
    <source>
        <dbReference type="PROSITE" id="PS51182"/>
    </source>
</evidence>
<dbReference type="InterPro" id="IPR029023">
    <property type="entry name" value="Tensin_phosphatase"/>
</dbReference>
<dbReference type="InterPro" id="IPR014020">
    <property type="entry name" value="Tensin_C2-dom"/>
</dbReference>
<evidence type="ECO:0000313" key="5">
    <source>
        <dbReference type="WBParaSite" id="EVEC_0000137001-mRNA-1"/>
    </source>
</evidence>
<dbReference type="AlphaFoldDB" id="A0A158Q991"/>
<dbReference type="SUPFAM" id="SSF52799">
    <property type="entry name" value="(Phosphotyrosine protein) phosphatases II"/>
    <property type="match status" value="1"/>
</dbReference>
<dbReference type="PROSITE" id="PS51181">
    <property type="entry name" value="PPASE_TENSIN"/>
    <property type="match status" value="1"/>
</dbReference>